<evidence type="ECO:0000256" key="4">
    <source>
        <dbReference type="ARBA" id="ARBA00023136"/>
    </source>
</evidence>
<keyword evidence="4 5" id="KW-0472">Membrane</keyword>
<name>A0A1G9XKB3_9ACTN</name>
<dbReference type="Pfam" id="PF03595">
    <property type="entry name" value="SLAC1"/>
    <property type="match status" value="1"/>
</dbReference>
<keyword evidence="2 5" id="KW-0812">Transmembrane</keyword>
<keyword evidence="7" id="KW-1185">Reference proteome</keyword>
<dbReference type="RefSeq" id="WP_093657921.1">
    <property type="nucleotide sequence ID" value="NZ_FNHI01000016.1"/>
</dbReference>
<dbReference type="InterPro" id="IPR052951">
    <property type="entry name" value="Tellurite_res_ion_channel"/>
</dbReference>
<feature type="transmembrane region" description="Helical" evidence="5">
    <location>
        <begin position="48"/>
        <end position="65"/>
    </location>
</feature>
<evidence type="ECO:0000256" key="1">
    <source>
        <dbReference type="ARBA" id="ARBA00004141"/>
    </source>
</evidence>
<keyword evidence="3 5" id="KW-1133">Transmembrane helix</keyword>
<dbReference type="PANTHER" id="PTHR37955:SF1">
    <property type="entry name" value="DEP DOMAIN-CONTAINING PROTEIN"/>
    <property type="match status" value="1"/>
</dbReference>
<organism evidence="6 7">
    <name type="scientific">Streptomyces wuyuanensis</name>
    <dbReference type="NCBI Taxonomy" id="1196353"/>
    <lineage>
        <taxon>Bacteria</taxon>
        <taxon>Bacillati</taxon>
        <taxon>Actinomycetota</taxon>
        <taxon>Actinomycetes</taxon>
        <taxon>Kitasatosporales</taxon>
        <taxon>Streptomycetaceae</taxon>
        <taxon>Streptomyces</taxon>
    </lineage>
</organism>
<evidence type="ECO:0000256" key="5">
    <source>
        <dbReference type="SAM" id="Phobius"/>
    </source>
</evidence>
<gene>
    <name evidence="6" type="ORF">SAMN05444921_11673</name>
</gene>
<evidence type="ECO:0000256" key="2">
    <source>
        <dbReference type="ARBA" id="ARBA00022692"/>
    </source>
</evidence>
<feature type="transmembrane region" description="Helical" evidence="5">
    <location>
        <begin position="292"/>
        <end position="311"/>
    </location>
</feature>
<evidence type="ECO:0000313" key="6">
    <source>
        <dbReference type="EMBL" id="SDM97272.1"/>
    </source>
</evidence>
<reference evidence="7" key="1">
    <citation type="submission" date="2016-10" db="EMBL/GenBank/DDBJ databases">
        <authorList>
            <person name="Varghese N."/>
            <person name="Submissions S."/>
        </authorList>
    </citation>
    <scope>NUCLEOTIDE SEQUENCE [LARGE SCALE GENOMIC DNA]</scope>
    <source>
        <strain evidence="7">CGMCC 4.7042</strain>
    </source>
</reference>
<comment type="subcellular location">
    <subcellularLocation>
        <location evidence="1">Membrane</location>
        <topology evidence="1">Multi-pass membrane protein</topology>
    </subcellularLocation>
</comment>
<dbReference type="AlphaFoldDB" id="A0A1G9XKB3"/>
<dbReference type="PANTHER" id="PTHR37955">
    <property type="entry name" value="TELLURITE RESISTANCE PROTEIN TEHA"/>
    <property type="match status" value="1"/>
</dbReference>
<dbReference type="InterPro" id="IPR004695">
    <property type="entry name" value="SLAC1/Mae1/Ssu1/TehA"/>
</dbReference>
<dbReference type="GeneID" id="40831904"/>
<dbReference type="OrthoDB" id="5017340at2"/>
<feature type="transmembrane region" description="Helical" evidence="5">
    <location>
        <begin position="12"/>
        <end position="36"/>
    </location>
</feature>
<evidence type="ECO:0000256" key="3">
    <source>
        <dbReference type="ARBA" id="ARBA00022989"/>
    </source>
</evidence>
<dbReference type="EMBL" id="FNHI01000016">
    <property type="protein sequence ID" value="SDM97272.1"/>
    <property type="molecule type" value="Genomic_DNA"/>
</dbReference>
<feature type="transmembrane region" description="Helical" evidence="5">
    <location>
        <begin position="108"/>
        <end position="133"/>
    </location>
</feature>
<proteinExistence type="predicted"/>
<protein>
    <submittedName>
        <fullName evidence="6">Tellurite resistance protein</fullName>
    </submittedName>
</protein>
<feature type="transmembrane region" description="Helical" evidence="5">
    <location>
        <begin position="85"/>
        <end position="102"/>
    </location>
</feature>
<evidence type="ECO:0000313" key="7">
    <source>
        <dbReference type="Proteomes" id="UP000199063"/>
    </source>
</evidence>
<dbReference type="InterPro" id="IPR038665">
    <property type="entry name" value="Voltage-dep_anion_channel_sf"/>
</dbReference>
<dbReference type="STRING" id="1196353.SAMN05444921_11673"/>
<dbReference type="Proteomes" id="UP000199063">
    <property type="component" value="Unassembled WGS sequence"/>
</dbReference>
<dbReference type="GO" id="GO:0046583">
    <property type="term" value="F:monoatomic cation efflux transmembrane transporter activity"/>
    <property type="evidence" value="ECO:0007669"/>
    <property type="project" value="TreeGrafter"/>
</dbReference>
<sequence length="321" mass="33855">MASTAQTPTNRLVHLPHFAIPLGIAGLGGAWTAGVLVLNAPEWVDDTLYAISGVLWLVFSAVYIGERARHRGAFRSDRESAASGAGAAFLPVVGILLIVHFGRYMPLAAARTVCWVLVTALAVVAAQLLAHWLTGQLTFQQLHPGYTLPLVAGPFIAAIGLASVQAVSAARAALGVGMFFWVVIGGVITARLITGGPLPERVLPSLSVLLAPPATGGIATFVAYPGPIGPLQLAFFGVFVVMALVQIALLKAYLCLPFSLGFWNFTFPVSASANYCLRWLGETEFDGRDGLAWGILGLATLFVLSVAAATVRDLIAARRRR</sequence>
<accession>A0A1G9XKB3</accession>
<dbReference type="Gene3D" id="1.50.10.150">
    <property type="entry name" value="Voltage-dependent anion channel"/>
    <property type="match status" value="1"/>
</dbReference>
<feature type="transmembrane region" description="Helical" evidence="5">
    <location>
        <begin position="172"/>
        <end position="194"/>
    </location>
</feature>
<dbReference type="GO" id="GO:0005886">
    <property type="term" value="C:plasma membrane"/>
    <property type="evidence" value="ECO:0007669"/>
    <property type="project" value="TreeGrafter"/>
</dbReference>
<feature type="transmembrane region" description="Helical" evidence="5">
    <location>
        <begin position="145"/>
        <end position="166"/>
    </location>
</feature>